<proteinExistence type="predicted"/>
<keyword evidence="1" id="KW-0812">Transmembrane</keyword>
<feature type="transmembrane region" description="Helical" evidence="1">
    <location>
        <begin position="119"/>
        <end position="137"/>
    </location>
</feature>
<dbReference type="Pfam" id="PF00892">
    <property type="entry name" value="EamA"/>
    <property type="match status" value="1"/>
</dbReference>
<dbReference type="InterPro" id="IPR037185">
    <property type="entry name" value="EmrE-like"/>
</dbReference>
<dbReference type="Proteomes" id="UP000510821">
    <property type="component" value="Chromosome"/>
</dbReference>
<evidence type="ECO:0000259" key="2">
    <source>
        <dbReference type="Pfam" id="PF00892"/>
    </source>
</evidence>
<dbReference type="GO" id="GO:0016020">
    <property type="term" value="C:membrane"/>
    <property type="evidence" value="ECO:0007669"/>
    <property type="project" value="InterPro"/>
</dbReference>
<gene>
    <name evidence="3" type="ORF">Sv326_0123</name>
</gene>
<feature type="domain" description="EamA" evidence="2">
    <location>
        <begin position="6"/>
        <end position="136"/>
    </location>
</feature>
<feature type="transmembrane region" description="Helical" evidence="1">
    <location>
        <begin position="32"/>
        <end position="52"/>
    </location>
</feature>
<dbReference type="KEGG" id="flt:Sv326_0123"/>
<feature type="transmembrane region" description="Helical" evidence="1">
    <location>
        <begin position="64"/>
        <end position="85"/>
    </location>
</feature>
<evidence type="ECO:0000313" key="3">
    <source>
        <dbReference type="EMBL" id="QLJ52298.1"/>
    </source>
</evidence>
<protein>
    <recommendedName>
        <fullName evidence="2">EamA domain-containing protein</fullName>
    </recommendedName>
</protein>
<keyword evidence="1" id="KW-0472">Membrane</keyword>
<evidence type="ECO:0000256" key="1">
    <source>
        <dbReference type="SAM" id="Phobius"/>
    </source>
</evidence>
<dbReference type="EMBL" id="CP058998">
    <property type="protein sequence ID" value="QLJ52298.1"/>
    <property type="molecule type" value="Genomic_DNA"/>
</dbReference>
<dbReference type="InterPro" id="IPR000620">
    <property type="entry name" value="EamA_dom"/>
</dbReference>
<dbReference type="AlphaFoldDB" id="A0A7D6BLG4"/>
<keyword evidence="1" id="KW-1133">Transmembrane helix</keyword>
<accession>A0A7D6BLG4</accession>
<feature type="transmembrane region" description="Helical" evidence="1">
    <location>
        <begin position="6"/>
        <end position="25"/>
    </location>
</feature>
<reference evidence="4" key="1">
    <citation type="submission" date="2020-07" db="EMBL/GenBank/DDBJ databases">
        <title>Metabolic diversity and evolutionary history of the archaeal phylum ###Micrarchaeota### uncovered from a freshwater lake metagenome.</title>
        <authorList>
            <person name="Kadnikov V.V."/>
            <person name="Savvichev A.S."/>
            <person name="Mardanov A.V."/>
            <person name="Beletsky A.V."/>
            <person name="Chupakov A.V."/>
            <person name="Kokryatskaya N.M."/>
            <person name="Pimenov N.V."/>
            <person name="Ravin N.V."/>
        </authorList>
    </citation>
    <scope>NUCLEOTIDE SEQUENCE [LARGE SCALE GENOMIC DNA]</scope>
</reference>
<organism evidence="3 4">
    <name type="scientific">Fermentimicrarchaeum limneticum</name>
    <dbReference type="NCBI Taxonomy" id="2795018"/>
    <lineage>
        <taxon>Archaea</taxon>
        <taxon>Candidatus Micrarchaeota</taxon>
        <taxon>Candidatus Fermentimicrarchaeales</taxon>
        <taxon>Candidatus Fermentimicrarchaeaceae</taxon>
        <taxon>Candidatus Fermentimicrarchaeum</taxon>
    </lineage>
</organism>
<evidence type="ECO:0000313" key="4">
    <source>
        <dbReference type="Proteomes" id="UP000510821"/>
    </source>
</evidence>
<dbReference type="Gene3D" id="1.10.3730.20">
    <property type="match status" value="1"/>
</dbReference>
<name>A0A7D6BLG4_FERL1</name>
<sequence>MDWRTAAIITMLALGVYNILVQMFVKEVDWRVMIPIVFVVSLALLIYFFFSYPLFIDTVTPGSVLLAFSLAIIFVISTVFTYLSYKEGGPISAVVPIFSLSMFVSVLISVAFLKEEMNLITIAGMLFSFIGMVLLVYK</sequence>
<feature type="transmembrane region" description="Helical" evidence="1">
    <location>
        <begin position="92"/>
        <end position="113"/>
    </location>
</feature>
<dbReference type="SUPFAM" id="SSF103481">
    <property type="entry name" value="Multidrug resistance efflux transporter EmrE"/>
    <property type="match status" value="1"/>
</dbReference>